<gene>
    <name evidence="22" type="primary">LOC111284352</name>
</gene>
<evidence type="ECO:0000256" key="9">
    <source>
        <dbReference type="ARBA" id="ARBA00022840"/>
    </source>
</evidence>
<dbReference type="SUPFAM" id="SSF56112">
    <property type="entry name" value="Protein kinase-like (PK-like)"/>
    <property type="match status" value="1"/>
</dbReference>
<keyword evidence="12" id="KW-1015">Disulfide bond</keyword>
<keyword evidence="10 18" id="KW-1133">Transmembrane helix</keyword>
<evidence type="ECO:0000256" key="17">
    <source>
        <dbReference type="PIRNR" id="PIRNR000641"/>
    </source>
</evidence>
<evidence type="ECO:0000256" key="5">
    <source>
        <dbReference type="ARBA" id="ARBA00022692"/>
    </source>
</evidence>
<protein>
    <recommendedName>
        <fullName evidence="17">Receptor-like serine/threonine-protein kinase</fullName>
        <ecNumber evidence="17">2.7.11.1</ecNumber>
    </recommendedName>
</protein>
<evidence type="ECO:0000313" key="21">
    <source>
        <dbReference type="Proteomes" id="UP000515121"/>
    </source>
</evidence>
<dbReference type="Gene3D" id="3.30.200.20">
    <property type="entry name" value="Phosphorylase Kinase, domain 1"/>
    <property type="match status" value="1"/>
</dbReference>
<keyword evidence="21" id="KW-1185">Reference proteome</keyword>
<dbReference type="InterPro" id="IPR036426">
    <property type="entry name" value="Bulb-type_lectin_dom_sf"/>
</dbReference>
<evidence type="ECO:0000256" key="11">
    <source>
        <dbReference type="ARBA" id="ARBA00023136"/>
    </source>
</evidence>
<feature type="domain" description="Bulb-type lectin" evidence="20">
    <location>
        <begin position="80"/>
        <end position="197"/>
    </location>
</feature>
<evidence type="ECO:0000313" key="22">
    <source>
        <dbReference type="RefSeq" id="XP_022728777.1"/>
    </source>
</evidence>
<dbReference type="SMART" id="SM00108">
    <property type="entry name" value="B_lectin"/>
    <property type="match status" value="1"/>
</dbReference>
<keyword evidence="5 18" id="KW-0812">Transmembrane</keyword>
<evidence type="ECO:0000256" key="1">
    <source>
        <dbReference type="ARBA" id="ARBA00004167"/>
    </source>
</evidence>
<dbReference type="GO" id="GO:0004674">
    <property type="term" value="F:protein serine/threonine kinase activity"/>
    <property type="evidence" value="ECO:0007669"/>
    <property type="project" value="UniProtKB-KW"/>
</dbReference>
<dbReference type="PANTHER" id="PTHR47976:SF60">
    <property type="entry name" value="RECEPTOR-LIKE SERINE_THREONINE-PROTEIN KINASE"/>
    <property type="match status" value="1"/>
</dbReference>
<dbReference type="PROSITE" id="PS50011">
    <property type="entry name" value="PROTEIN_KINASE_DOM"/>
    <property type="match status" value="1"/>
</dbReference>
<keyword evidence="6" id="KW-0732">Signal</keyword>
<keyword evidence="3" id="KW-0245">EGF-like domain</keyword>
<evidence type="ECO:0000256" key="16">
    <source>
        <dbReference type="ARBA" id="ARBA00048679"/>
    </source>
</evidence>
<keyword evidence="14" id="KW-0325">Glycoprotein</keyword>
<dbReference type="InterPro" id="IPR001480">
    <property type="entry name" value="Bulb-type_lectin_dom"/>
</dbReference>
<proteinExistence type="inferred from homology"/>
<dbReference type="GO" id="GO:0016020">
    <property type="term" value="C:membrane"/>
    <property type="evidence" value="ECO:0007669"/>
    <property type="project" value="UniProtKB-SubCell"/>
</dbReference>
<evidence type="ECO:0000256" key="2">
    <source>
        <dbReference type="ARBA" id="ARBA00022527"/>
    </source>
</evidence>
<dbReference type="SMART" id="SM00220">
    <property type="entry name" value="S_TKc"/>
    <property type="match status" value="1"/>
</dbReference>
<comment type="similarity">
    <text evidence="17">Belongs to the protein kinase superfamily. Ser/Thr protein kinase family.</text>
</comment>
<dbReference type="InterPro" id="IPR051343">
    <property type="entry name" value="G-type_lectin_kinases/EP1-like"/>
</dbReference>
<evidence type="ECO:0000256" key="18">
    <source>
        <dbReference type="SAM" id="Phobius"/>
    </source>
</evidence>
<name>A0A6P5XLL9_DURZI</name>
<dbReference type="InterPro" id="IPR024171">
    <property type="entry name" value="SRK-like_kinase"/>
</dbReference>
<organism evidence="21 22">
    <name type="scientific">Durio zibethinus</name>
    <name type="common">Durian</name>
    <dbReference type="NCBI Taxonomy" id="66656"/>
    <lineage>
        <taxon>Eukaryota</taxon>
        <taxon>Viridiplantae</taxon>
        <taxon>Streptophyta</taxon>
        <taxon>Embryophyta</taxon>
        <taxon>Tracheophyta</taxon>
        <taxon>Spermatophyta</taxon>
        <taxon>Magnoliopsida</taxon>
        <taxon>eudicotyledons</taxon>
        <taxon>Gunneridae</taxon>
        <taxon>Pentapetalae</taxon>
        <taxon>rosids</taxon>
        <taxon>malvids</taxon>
        <taxon>Malvales</taxon>
        <taxon>Malvaceae</taxon>
        <taxon>Helicteroideae</taxon>
        <taxon>Durio</taxon>
    </lineage>
</organism>
<evidence type="ECO:0000256" key="7">
    <source>
        <dbReference type="ARBA" id="ARBA00022741"/>
    </source>
</evidence>
<dbReference type="GeneID" id="111284352"/>
<evidence type="ECO:0000256" key="3">
    <source>
        <dbReference type="ARBA" id="ARBA00022536"/>
    </source>
</evidence>
<keyword evidence="9 17" id="KW-0067">ATP-binding</keyword>
<dbReference type="InterPro" id="IPR011009">
    <property type="entry name" value="Kinase-like_dom_sf"/>
</dbReference>
<keyword evidence="13" id="KW-0675">Receptor</keyword>
<dbReference type="PIRSF" id="PIRSF000641">
    <property type="entry name" value="SRK"/>
    <property type="match status" value="1"/>
</dbReference>
<dbReference type="KEGG" id="dzi:111284352"/>
<evidence type="ECO:0000259" key="19">
    <source>
        <dbReference type="PROSITE" id="PS50011"/>
    </source>
</evidence>
<dbReference type="EC" id="2.7.11.1" evidence="17"/>
<accession>A0A6P5XLL9</accession>
<dbReference type="PROSITE" id="PS50927">
    <property type="entry name" value="BULB_LECTIN"/>
    <property type="match status" value="1"/>
</dbReference>
<evidence type="ECO:0000256" key="15">
    <source>
        <dbReference type="ARBA" id="ARBA00047899"/>
    </source>
</evidence>
<keyword evidence="7 17" id="KW-0547">Nucleotide-binding</keyword>
<comment type="catalytic activity">
    <reaction evidence="16 17">
        <text>L-seryl-[protein] + ATP = O-phospho-L-seryl-[protein] + ADP + H(+)</text>
        <dbReference type="Rhea" id="RHEA:17989"/>
        <dbReference type="Rhea" id="RHEA-COMP:9863"/>
        <dbReference type="Rhea" id="RHEA-COMP:11604"/>
        <dbReference type="ChEBI" id="CHEBI:15378"/>
        <dbReference type="ChEBI" id="CHEBI:29999"/>
        <dbReference type="ChEBI" id="CHEBI:30616"/>
        <dbReference type="ChEBI" id="CHEBI:83421"/>
        <dbReference type="ChEBI" id="CHEBI:456216"/>
        <dbReference type="EC" id="2.7.11.1"/>
    </reaction>
</comment>
<feature type="transmembrane region" description="Helical" evidence="18">
    <location>
        <begin position="31"/>
        <end position="54"/>
    </location>
</feature>
<dbReference type="Pfam" id="PF01453">
    <property type="entry name" value="B_lectin"/>
    <property type="match status" value="1"/>
</dbReference>
<dbReference type="AlphaFoldDB" id="A0A6P5XLL9"/>
<evidence type="ECO:0000256" key="4">
    <source>
        <dbReference type="ARBA" id="ARBA00022679"/>
    </source>
</evidence>
<keyword evidence="8 17" id="KW-0418">Kinase</keyword>
<evidence type="ECO:0000256" key="14">
    <source>
        <dbReference type="ARBA" id="ARBA00023180"/>
    </source>
</evidence>
<comment type="subcellular location">
    <subcellularLocation>
        <location evidence="1">Membrane</location>
        <topology evidence="1">Single-pass membrane protein</topology>
    </subcellularLocation>
</comment>
<keyword evidence="4 17" id="KW-0808">Transferase</keyword>
<dbReference type="InterPro" id="IPR008271">
    <property type="entry name" value="Ser/Thr_kinase_AS"/>
</dbReference>
<reference evidence="22" key="1">
    <citation type="submission" date="2025-08" db="UniProtKB">
        <authorList>
            <consortium name="RefSeq"/>
        </authorList>
    </citation>
    <scope>IDENTIFICATION</scope>
    <source>
        <tissue evidence="22">Fruit stalk</tissue>
    </source>
</reference>
<keyword evidence="2 17" id="KW-0723">Serine/threonine-protein kinase</keyword>
<dbReference type="PROSITE" id="PS00108">
    <property type="entry name" value="PROTEIN_KINASE_ST"/>
    <property type="match status" value="1"/>
</dbReference>
<dbReference type="RefSeq" id="XP_022728777.1">
    <property type="nucleotide sequence ID" value="XM_022873042.1"/>
</dbReference>
<dbReference type="CDD" id="cd00028">
    <property type="entry name" value="B_lectin"/>
    <property type="match status" value="1"/>
</dbReference>
<dbReference type="Proteomes" id="UP000515121">
    <property type="component" value="Unplaced"/>
</dbReference>
<dbReference type="GO" id="GO:0005524">
    <property type="term" value="F:ATP binding"/>
    <property type="evidence" value="ECO:0007669"/>
    <property type="project" value="UniProtKB-KW"/>
</dbReference>
<evidence type="ECO:0000256" key="6">
    <source>
        <dbReference type="ARBA" id="ARBA00022729"/>
    </source>
</evidence>
<dbReference type="Gene3D" id="2.90.10.30">
    <property type="match status" value="1"/>
</dbReference>
<dbReference type="Gene3D" id="1.10.510.10">
    <property type="entry name" value="Transferase(Phosphotransferase) domain 1"/>
    <property type="match status" value="1"/>
</dbReference>
<evidence type="ECO:0000256" key="13">
    <source>
        <dbReference type="ARBA" id="ARBA00023170"/>
    </source>
</evidence>
<dbReference type="Pfam" id="PF00069">
    <property type="entry name" value="Pkinase"/>
    <property type="match status" value="1"/>
</dbReference>
<evidence type="ECO:0000256" key="12">
    <source>
        <dbReference type="ARBA" id="ARBA00023157"/>
    </source>
</evidence>
<evidence type="ECO:0000259" key="20">
    <source>
        <dbReference type="PROSITE" id="PS50927"/>
    </source>
</evidence>
<dbReference type="FunFam" id="1.10.510.10:FF:000621">
    <property type="entry name" value="Serine/threonine-protein kinase"/>
    <property type="match status" value="1"/>
</dbReference>
<dbReference type="OrthoDB" id="1530339at2759"/>
<evidence type="ECO:0000256" key="8">
    <source>
        <dbReference type="ARBA" id="ARBA00022777"/>
    </source>
</evidence>
<dbReference type="PANTHER" id="PTHR47976">
    <property type="entry name" value="G-TYPE LECTIN S-RECEPTOR-LIKE SERINE/THREONINE-PROTEIN KINASE SD2-5"/>
    <property type="match status" value="1"/>
</dbReference>
<keyword evidence="11 18" id="KW-0472">Membrane</keyword>
<dbReference type="InterPro" id="IPR000719">
    <property type="entry name" value="Prot_kinase_dom"/>
</dbReference>
<feature type="domain" description="Protein kinase" evidence="19">
    <location>
        <begin position="431"/>
        <end position="721"/>
    </location>
</feature>
<comment type="catalytic activity">
    <reaction evidence="15 17">
        <text>L-threonyl-[protein] + ATP = O-phospho-L-threonyl-[protein] + ADP + H(+)</text>
        <dbReference type="Rhea" id="RHEA:46608"/>
        <dbReference type="Rhea" id="RHEA-COMP:11060"/>
        <dbReference type="Rhea" id="RHEA-COMP:11605"/>
        <dbReference type="ChEBI" id="CHEBI:15378"/>
        <dbReference type="ChEBI" id="CHEBI:30013"/>
        <dbReference type="ChEBI" id="CHEBI:30616"/>
        <dbReference type="ChEBI" id="CHEBI:61977"/>
        <dbReference type="ChEBI" id="CHEBI:456216"/>
        <dbReference type="EC" id="2.7.11.1"/>
    </reaction>
</comment>
<evidence type="ECO:0000256" key="10">
    <source>
        <dbReference type="ARBA" id="ARBA00022989"/>
    </source>
</evidence>
<sequence>MKEKNCFFGHVDVCFEKFEYSLISGHPKLHILIFVTLVVGCGLSFCSVTCLSLPPSSSYFGYLLTTSSGHLFNHFIRPNFTASYLQLVEQGGAFLESPNATFKASIYNPNEQLPEFYFSVIHSSSNTIIWTANRNRPVSQSAKLLLTLNGLLITDDLDRILWSTPNLNSSVAFIQLHDSGNLVLLDQGNISLWETFDYPTYTLLMGQRLPVDIDFSVVDAVLQWNGMTYWVLSMDNRAFKDSNSPVSFMALNVSGLYWMGDDAEDCRIPSICGKIGFCSSAICSCPPAFPNGIDGCVPINPSFTLPKACNESNGSETNHRDSYLKIGDNIDYFSTDFVEPLSRRVNLSYCQLLSSQNCSCLGSRFGATIYIKGFPINCPCCRIWWRRRKWHSRTAVVRLGSKNSSSAEIDTISIPGLPVRIEYEELATATDNFKTQIGSDGFGTVCKGILPNGPVVAVKKIRNLGVEGKDIWTEIAIIGDIHNVNRVKFKGFCVQGKQRFLVYEYMNRGSLDRAIFNDESVLEWKRFEIALGTARGLAYLHGGCQPKIIHCDIKPENTLLHDNLQVKISDFGISSLLTPEQSTLLTTLRGTRGYLAPEWLTSSGISEKSDVYSYGMLLLETVKGRRNFSTQIVSNSCSCAPSGLELERMYFPLLALEMHEQKRYLEVPADPRLEGSVKSEEVETLVRVASCCVEFEPTSRPTMSNVVGMLEGCPPLGRPRIVSQTFCDSMARRYAEALATYTDGSELILDHQPTASSRLTLHPFTTHLRSQIVF</sequence>
<dbReference type="SUPFAM" id="SSF51110">
    <property type="entry name" value="alpha-D-mannose-specific plant lectins"/>
    <property type="match status" value="1"/>
</dbReference>